<evidence type="ECO:0000256" key="3">
    <source>
        <dbReference type="SAM" id="SignalP"/>
    </source>
</evidence>
<dbReference type="OrthoDB" id="7431909at2"/>
<dbReference type="SUPFAM" id="SSF48452">
    <property type="entry name" value="TPR-like"/>
    <property type="match status" value="1"/>
</dbReference>
<dbReference type="InterPro" id="IPR011990">
    <property type="entry name" value="TPR-like_helical_dom_sf"/>
</dbReference>
<organism evidence="4 5">
    <name type="scientific">Rhodothalassium salexigens DSM 2132</name>
    <dbReference type="NCBI Taxonomy" id="1188247"/>
    <lineage>
        <taxon>Bacteria</taxon>
        <taxon>Pseudomonadati</taxon>
        <taxon>Pseudomonadota</taxon>
        <taxon>Alphaproteobacteria</taxon>
        <taxon>Rhodothalassiales</taxon>
        <taxon>Rhodothalassiaceae</taxon>
        <taxon>Rhodothalassium</taxon>
    </lineage>
</organism>
<dbReference type="SMART" id="SM00028">
    <property type="entry name" value="TPR"/>
    <property type="match status" value="2"/>
</dbReference>
<accession>A0A4V6NQY0</accession>
<proteinExistence type="predicted"/>
<dbReference type="PROSITE" id="PS50005">
    <property type="entry name" value="TPR"/>
    <property type="match status" value="1"/>
</dbReference>
<evidence type="ECO:0000256" key="1">
    <source>
        <dbReference type="PROSITE-ProRule" id="PRU00339"/>
    </source>
</evidence>
<dbReference type="Pfam" id="PF13181">
    <property type="entry name" value="TPR_8"/>
    <property type="match status" value="1"/>
</dbReference>
<evidence type="ECO:0000313" key="4">
    <source>
        <dbReference type="EMBL" id="TCP38566.1"/>
    </source>
</evidence>
<comment type="caution">
    <text evidence="4">The sequence shown here is derived from an EMBL/GenBank/DDBJ whole genome shotgun (WGS) entry which is preliminary data.</text>
</comment>
<dbReference type="InterPro" id="IPR019734">
    <property type="entry name" value="TPR_rpt"/>
</dbReference>
<sequence length="1021" mass="111691">MLRLLPRLLVAGGVWLALMTPAAVAQQAIGVRGGEHDDYSRLVIDFANARDVTVEGAEDGVVLRVDTPTRFDVSAVDTDALSRVDGVAQFGAAGLRVATAGGRGLDVFRLGNRLVIDIYGAVDTAEAAADERSRRREELGRPALAGLVAPVSAGAGGRVGELAPAADPAAAAEASVDRDPQSRGGVPDGQQSAAEEFPERFEAQRIAPEAASYARVAVAAESLPDGLAFDFAFDDPRFAAVFIRSGYLWVVFSGRVAYDLSGLDFDSPVLTGRVNAVQRLRTDDVSALRFNLAMPQSVAADRDGNSWRVTLKDKPTAPLRPLRLVEQSTGAGTQVFVPVEETFRKVMVTDPSVGDQLLLVAVREPNRGVREGREFADFAIPRTAQGLVVVPQSDRAQVQRFHNGVAIAARDVGEFAKPQAAAAFAAMGDLAGPAPRRLIDLQAWRLDDGRSFGDRRADLVAAIAALPDNERNEGRWDLARFLLAHDQAAEARGVLELMAAEDQALAETPRFRAVRGVVNQMLGRTAAALEDLNHPELREDPDASIWRTLAAEAEGDPMAALDAFRVGRDILGYYQPQWQGRFLLAAARSALLLDQVDQTRRLLDLIDQLDVNKPIAGEALVLKARLAAEQGDIARALDLFETAIAFDDPRTSAMARLERVRFALRHEGLTKREAVEDLEGLRFDWRGRDFEIDVLSTLGQLYVSIGEYRKGLKTMRQVVEYYPDDPRTGQVVRRMQGVFETIFLESNAQDLTPFDAVALFQDFRELTPQGAAGDRIIRRLVDRLVAVDLLDRAADLLRYQVTYRLEGAAQAQIAGRLAMVHLLNKEPEKALDILRATRSGGLPDEIERQRRFVEARALAEMDRYEEAIAMLEGFQGPQAEVLRADIYWDAKDWPMVARHHAGLLAKHTDAAELSAEERLWVVRRAVALMYQDDQAALRELSDTWGVMMNGGPFEQVFQQLTTDRTRSAGSTKELAQKIADVDSFRSFLDAYRREFAEQSLAEAVDTSAAASDGGDAASGGP</sequence>
<dbReference type="EMBL" id="SLXO01000001">
    <property type="protein sequence ID" value="TCP38566.1"/>
    <property type="molecule type" value="Genomic_DNA"/>
</dbReference>
<reference evidence="4 5" key="1">
    <citation type="submission" date="2019-03" db="EMBL/GenBank/DDBJ databases">
        <title>Genomic Encyclopedia of Type Strains, Phase IV (KMG-IV): sequencing the most valuable type-strain genomes for metagenomic binning, comparative biology and taxonomic classification.</title>
        <authorList>
            <person name="Goeker M."/>
        </authorList>
    </citation>
    <scope>NUCLEOTIDE SEQUENCE [LARGE SCALE GENOMIC DNA]</scope>
    <source>
        <strain evidence="4 5">DSM 2132</strain>
    </source>
</reference>
<feature type="repeat" description="TPR" evidence="1">
    <location>
        <begin position="692"/>
        <end position="725"/>
    </location>
</feature>
<name>A0A4V6NQY0_RHOSA</name>
<feature type="chain" id="PRO_5020638165" description="Tetratricopeptide repeat protein" evidence="3">
    <location>
        <begin position="26"/>
        <end position="1021"/>
    </location>
</feature>
<gene>
    <name evidence="4" type="ORF">EV659_101473</name>
</gene>
<keyword evidence="5" id="KW-1185">Reference proteome</keyword>
<dbReference type="InParanoid" id="A0A4V6NQY0"/>
<dbReference type="RefSeq" id="WP_132707076.1">
    <property type="nucleotide sequence ID" value="NZ_JACIGF010000001.1"/>
</dbReference>
<evidence type="ECO:0000256" key="2">
    <source>
        <dbReference type="SAM" id="MobiDB-lite"/>
    </source>
</evidence>
<feature type="region of interest" description="Disordered" evidence="2">
    <location>
        <begin position="1002"/>
        <end position="1021"/>
    </location>
</feature>
<keyword evidence="1" id="KW-0802">TPR repeat</keyword>
<keyword evidence="3" id="KW-0732">Signal</keyword>
<dbReference type="Proteomes" id="UP000295399">
    <property type="component" value="Unassembled WGS sequence"/>
</dbReference>
<evidence type="ECO:0000313" key="5">
    <source>
        <dbReference type="Proteomes" id="UP000295399"/>
    </source>
</evidence>
<feature type="region of interest" description="Disordered" evidence="2">
    <location>
        <begin position="169"/>
        <end position="195"/>
    </location>
</feature>
<evidence type="ECO:0008006" key="6">
    <source>
        <dbReference type="Google" id="ProtNLM"/>
    </source>
</evidence>
<dbReference type="Gene3D" id="1.25.40.10">
    <property type="entry name" value="Tetratricopeptide repeat domain"/>
    <property type="match status" value="1"/>
</dbReference>
<dbReference type="AlphaFoldDB" id="A0A4V6NQY0"/>
<feature type="signal peptide" evidence="3">
    <location>
        <begin position="1"/>
        <end position="25"/>
    </location>
</feature>
<protein>
    <recommendedName>
        <fullName evidence="6">Tetratricopeptide repeat protein</fullName>
    </recommendedName>
</protein>